<organism evidence="1">
    <name type="scientific">marine sediment metagenome</name>
    <dbReference type="NCBI Taxonomy" id="412755"/>
    <lineage>
        <taxon>unclassified sequences</taxon>
        <taxon>metagenomes</taxon>
        <taxon>ecological metagenomes</taxon>
    </lineage>
</organism>
<proteinExistence type="predicted"/>
<sequence>MTNNWFKRQHLVALLGAAALFTAPVAFANGPVGEHVNHLSDNLDNYSTEVKWLNTKVEEMISRYQKGGVGEAKPELLVEYWEEVKFHSAIETNYVPVYASIWQGLYGVKDALEEQESIEDIRIQQRFLEQSLWQALGAVKLAAQYQDKGLTDKVATTEANPTNSLEALQAIKGRLDRVVAKYAEQLDKEAVSIVHDTYLNLFEGVEGELISLDAGLVEDLEKDFNVVLPQAIQKGQSLDEVRKVVNTMKGKIDTAHDLLEKSAEERKDVF</sequence>
<reference evidence="1" key="1">
    <citation type="journal article" date="2015" name="Nature">
        <title>Complex archaea that bridge the gap between prokaryotes and eukaryotes.</title>
        <authorList>
            <person name="Spang A."/>
            <person name="Saw J.H."/>
            <person name="Jorgensen S.L."/>
            <person name="Zaremba-Niedzwiedzka K."/>
            <person name="Martijn J."/>
            <person name="Lind A.E."/>
            <person name="van Eijk R."/>
            <person name="Schleper C."/>
            <person name="Guy L."/>
            <person name="Ettema T.J."/>
        </authorList>
    </citation>
    <scope>NUCLEOTIDE SEQUENCE</scope>
</reference>
<dbReference type="EMBL" id="LAZR01010348">
    <property type="protein sequence ID" value="KKM67442.1"/>
    <property type="molecule type" value="Genomic_DNA"/>
</dbReference>
<evidence type="ECO:0000313" key="1">
    <source>
        <dbReference type="EMBL" id="KKM67442.1"/>
    </source>
</evidence>
<accession>A0A0F9ME45</accession>
<comment type="caution">
    <text evidence="1">The sequence shown here is derived from an EMBL/GenBank/DDBJ whole genome shotgun (WGS) entry which is preliminary data.</text>
</comment>
<gene>
    <name evidence="1" type="ORF">LCGC14_1471070</name>
</gene>
<protein>
    <submittedName>
        <fullName evidence="1">Uncharacterized protein</fullName>
    </submittedName>
</protein>
<dbReference type="AlphaFoldDB" id="A0A0F9ME45"/>
<name>A0A0F9ME45_9ZZZZ</name>